<evidence type="ECO:0000256" key="4">
    <source>
        <dbReference type="ARBA" id="ARBA00022989"/>
    </source>
</evidence>
<evidence type="ECO:0000256" key="2">
    <source>
        <dbReference type="ARBA" id="ARBA00022475"/>
    </source>
</evidence>
<feature type="transmembrane region" description="Helical" evidence="6">
    <location>
        <begin position="134"/>
        <end position="154"/>
    </location>
</feature>
<dbReference type="EMBL" id="AP026802">
    <property type="protein sequence ID" value="BDR58211.1"/>
    <property type="molecule type" value="Genomic_DNA"/>
</dbReference>
<feature type="transmembrane region" description="Helical" evidence="6">
    <location>
        <begin position="57"/>
        <end position="75"/>
    </location>
</feature>
<keyword evidence="3 6" id="KW-0812">Transmembrane</keyword>
<accession>A0AAU9D753</accession>
<sequence length="245" mass="28432">MDHRPIDGRTKLISCIVLTLLMFTYRYYWQYLITVLLFGVGLAFFSSDERRKIFSHWKLILCLPSLNLIANLFFVNGRIIWHWGWLTLTNLDLQIFIRIALLLIFALSLVVKTTPKEMALSVGKIANTLSFKKYQGVGIPLVIIIMVAFINEFAETFVSVRSAYVLRQSRQVQRLRAAVDYIFLLQPIILVALKKADRVSDALIAKGFHREAHLFNYQAVKYHLKDYLIYLVLLIIIFANTFLVK</sequence>
<evidence type="ECO:0000256" key="3">
    <source>
        <dbReference type="ARBA" id="ARBA00022692"/>
    </source>
</evidence>
<name>A0AAU9D753_9LACO</name>
<dbReference type="Proteomes" id="UP001321861">
    <property type="component" value="Chromosome"/>
</dbReference>
<reference evidence="7 8" key="1">
    <citation type="journal article" date="2023" name="Microbiol. Spectr.">
        <title>Symbiosis of Carpenter Bees with Uncharacterized Lactic Acid Bacteria Showing NAD Auxotrophy.</title>
        <authorList>
            <person name="Kawasaki S."/>
            <person name="Ozawa K."/>
            <person name="Mori T."/>
            <person name="Yamamoto A."/>
            <person name="Ito M."/>
            <person name="Ohkuma M."/>
            <person name="Sakamoto M."/>
            <person name="Matsutani M."/>
        </authorList>
    </citation>
    <scope>NUCLEOTIDE SEQUENCE [LARGE SCALE GENOMIC DNA]</scope>
    <source>
        <strain evidence="7 8">XA3</strain>
    </source>
</reference>
<keyword evidence="2" id="KW-1003">Cell membrane</keyword>
<protein>
    <submittedName>
        <fullName evidence="7">Energy-coupling factor transporter transmembrane protein EcfT</fullName>
    </submittedName>
</protein>
<dbReference type="InterPro" id="IPR003339">
    <property type="entry name" value="ABC/ECF_trnsptr_transmembrane"/>
</dbReference>
<dbReference type="RefSeq" id="WP_317636127.1">
    <property type="nucleotide sequence ID" value="NZ_AP026802.1"/>
</dbReference>
<dbReference type="Pfam" id="PF02361">
    <property type="entry name" value="CbiQ"/>
    <property type="match status" value="1"/>
</dbReference>
<evidence type="ECO:0000313" key="8">
    <source>
        <dbReference type="Proteomes" id="UP001321861"/>
    </source>
</evidence>
<dbReference type="GO" id="GO:0005886">
    <property type="term" value="C:plasma membrane"/>
    <property type="evidence" value="ECO:0007669"/>
    <property type="project" value="UniProtKB-ARBA"/>
</dbReference>
<organism evidence="7 8">
    <name type="scientific">Xylocopilactobacillus apicola</name>
    <dbReference type="NCBI Taxonomy" id="2932184"/>
    <lineage>
        <taxon>Bacteria</taxon>
        <taxon>Bacillati</taxon>
        <taxon>Bacillota</taxon>
        <taxon>Bacilli</taxon>
        <taxon>Lactobacillales</taxon>
        <taxon>Lactobacillaceae</taxon>
        <taxon>Xylocopilactobacillus</taxon>
    </lineage>
</organism>
<dbReference type="CDD" id="cd16914">
    <property type="entry name" value="EcfT"/>
    <property type="match status" value="1"/>
</dbReference>
<dbReference type="KEGG" id="xap:XA3_06520"/>
<dbReference type="PANTHER" id="PTHR34857:SF2">
    <property type="entry name" value="SLL0384 PROTEIN"/>
    <property type="match status" value="1"/>
</dbReference>
<evidence type="ECO:0000256" key="6">
    <source>
        <dbReference type="SAM" id="Phobius"/>
    </source>
</evidence>
<dbReference type="AlphaFoldDB" id="A0AAU9D753"/>
<gene>
    <name evidence="7" type="primary">ecfT_1</name>
    <name evidence="7" type="ORF">XA3_06520</name>
</gene>
<evidence type="ECO:0000313" key="7">
    <source>
        <dbReference type="EMBL" id="BDR58211.1"/>
    </source>
</evidence>
<feature type="transmembrane region" description="Helical" evidence="6">
    <location>
        <begin position="95"/>
        <end position="113"/>
    </location>
</feature>
<feature type="transmembrane region" description="Helical" evidence="6">
    <location>
        <begin position="227"/>
        <end position="244"/>
    </location>
</feature>
<keyword evidence="4 6" id="KW-1133">Transmembrane helix</keyword>
<feature type="transmembrane region" description="Helical" evidence="6">
    <location>
        <begin position="27"/>
        <end position="45"/>
    </location>
</feature>
<dbReference type="InterPro" id="IPR051611">
    <property type="entry name" value="ECF_transporter_component"/>
</dbReference>
<keyword evidence="8" id="KW-1185">Reference proteome</keyword>
<proteinExistence type="predicted"/>
<evidence type="ECO:0000256" key="1">
    <source>
        <dbReference type="ARBA" id="ARBA00004141"/>
    </source>
</evidence>
<keyword evidence="5 6" id="KW-0472">Membrane</keyword>
<dbReference type="PANTHER" id="PTHR34857">
    <property type="entry name" value="SLL0384 PROTEIN"/>
    <property type="match status" value="1"/>
</dbReference>
<comment type="subcellular location">
    <subcellularLocation>
        <location evidence="1">Membrane</location>
        <topology evidence="1">Multi-pass membrane protein</topology>
    </subcellularLocation>
</comment>
<evidence type="ECO:0000256" key="5">
    <source>
        <dbReference type="ARBA" id="ARBA00023136"/>
    </source>
</evidence>